<dbReference type="SUPFAM" id="SSF49265">
    <property type="entry name" value="Fibronectin type III"/>
    <property type="match status" value="1"/>
</dbReference>
<dbReference type="InterPro" id="IPR050991">
    <property type="entry name" value="ECM_Regulatory_Proteins"/>
</dbReference>
<accession>A0AA35R8Q2</accession>
<dbReference type="SMART" id="SM00060">
    <property type="entry name" value="FN3"/>
    <property type="match status" value="2"/>
</dbReference>
<evidence type="ECO:0000259" key="3">
    <source>
        <dbReference type="PROSITE" id="PS50853"/>
    </source>
</evidence>
<evidence type="ECO:0000313" key="5">
    <source>
        <dbReference type="Proteomes" id="UP001174909"/>
    </source>
</evidence>
<proteinExistence type="predicted"/>
<dbReference type="InterPro" id="IPR013783">
    <property type="entry name" value="Ig-like_fold"/>
</dbReference>
<evidence type="ECO:0000313" key="4">
    <source>
        <dbReference type="EMBL" id="CAI8006898.1"/>
    </source>
</evidence>
<feature type="chain" id="PRO_5041440969" description="Fibronectin type-III domain-containing protein" evidence="2">
    <location>
        <begin position="26"/>
        <end position="406"/>
    </location>
</feature>
<protein>
    <recommendedName>
        <fullName evidence="3">Fibronectin type-III domain-containing protein</fullName>
    </recommendedName>
</protein>
<evidence type="ECO:0000256" key="1">
    <source>
        <dbReference type="ARBA" id="ARBA00022737"/>
    </source>
</evidence>
<dbReference type="Gene3D" id="2.120.10.30">
    <property type="entry name" value="TolB, C-terminal domain"/>
    <property type="match status" value="1"/>
</dbReference>
<reference evidence="4" key="1">
    <citation type="submission" date="2023-03" db="EMBL/GenBank/DDBJ databases">
        <authorList>
            <person name="Steffen K."/>
            <person name="Cardenas P."/>
        </authorList>
    </citation>
    <scope>NUCLEOTIDE SEQUENCE</scope>
</reference>
<feature type="signal peptide" evidence="2">
    <location>
        <begin position="1"/>
        <end position="25"/>
    </location>
</feature>
<dbReference type="AlphaFoldDB" id="A0AA35R8Q2"/>
<comment type="caution">
    <text evidence="4">The sequence shown here is derived from an EMBL/GenBank/DDBJ whole genome shotgun (WGS) entry which is preliminary data.</text>
</comment>
<sequence>MTRQRHVWYMILLVGLCINRDPCIAIECTPSCQPPASTEEWFSDLMVCDIKPRNATLIWTRDADTTNASYIVLYEVTGNQIRSDLISGDEEQFTHVLTDLTPETVYEVQVCQPALSTCGNCEVEFSTPAAEEPSGPPAELMILASGPSTLTVSWSAPLLYPEVVLGYIVRCAPESDNSNIMELSRGNTRFNAQFHNLIPNTTYNCEVHTTSNFGNSTPATDTASTLPRETVPGLMFIVGQNFIQYVQLSESSLHPASFFSFLESTIDVLNETQITSDISGVDYHFHRNELYLTLSNGNVLQYNYSLSEDGVTIIFTVHPTPTVLYSCMQGNTLGAITVDWLFHNLYWLEYEGLFTKVMRMNLDSLQVVCEAVWESQRYRKLGIDPVHGYAEKLCYCSISDVFGTIV</sequence>
<gene>
    <name evidence="4" type="ORF">GBAR_LOCUS4959</name>
</gene>
<dbReference type="Pfam" id="PF00041">
    <property type="entry name" value="fn3"/>
    <property type="match status" value="1"/>
</dbReference>
<dbReference type="PANTHER" id="PTHR46708:SF2">
    <property type="entry name" value="FIBRONECTIN TYPE-III DOMAIN-CONTAINING PROTEIN"/>
    <property type="match status" value="1"/>
</dbReference>
<dbReference type="EMBL" id="CASHTH010000734">
    <property type="protein sequence ID" value="CAI8006898.1"/>
    <property type="molecule type" value="Genomic_DNA"/>
</dbReference>
<evidence type="ECO:0000256" key="2">
    <source>
        <dbReference type="SAM" id="SignalP"/>
    </source>
</evidence>
<feature type="domain" description="Fibronectin type-III" evidence="3">
    <location>
        <begin position="136"/>
        <end position="229"/>
    </location>
</feature>
<organism evidence="4 5">
    <name type="scientific">Geodia barretti</name>
    <name type="common">Barrett's horny sponge</name>
    <dbReference type="NCBI Taxonomy" id="519541"/>
    <lineage>
        <taxon>Eukaryota</taxon>
        <taxon>Metazoa</taxon>
        <taxon>Porifera</taxon>
        <taxon>Demospongiae</taxon>
        <taxon>Heteroscleromorpha</taxon>
        <taxon>Tetractinellida</taxon>
        <taxon>Astrophorina</taxon>
        <taxon>Geodiidae</taxon>
        <taxon>Geodia</taxon>
    </lineage>
</organism>
<keyword evidence="1" id="KW-0677">Repeat</keyword>
<dbReference type="PANTHER" id="PTHR46708">
    <property type="entry name" value="TENASCIN"/>
    <property type="match status" value="1"/>
</dbReference>
<name>A0AA35R8Q2_GEOBA</name>
<dbReference type="Gene3D" id="2.60.40.10">
    <property type="entry name" value="Immunoglobulins"/>
    <property type="match status" value="2"/>
</dbReference>
<dbReference type="CDD" id="cd00063">
    <property type="entry name" value="FN3"/>
    <property type="match status" value="2"/>
</dbReference>
<keyword evidence="2" id="KW-0732">Signal</keyword>
<dbReference type="InterPro" id="IPR011042">
    <property type="entry name" value="6-blade_b-propeller_TolB-like"/>
</dbReference>
<keyword evidence="5" id="KW-1185">Reference proteome</keyword>
<dbReference type="Proteomes" id="UP001174909">
    <property type="component" value="Unassembled WGS sequence"/>
</dbReference>
<dbReference type="InterPro" id="IPR003961">
    <property type="entry name" value="FN3_dom"/>
</dbReference>
<dbReference type="InterPro" id="IPR036116">
    <property type="entry name" value="FN3_sf"/>
</dbReference>
<dbReference type="PROSITE" id="PS50853">
    <property type="entry name" value="FN3"/>
    <property type="match status" value="1"/>
</dbReference>